<evidence type="ECO:0000313" key="4">
    <source>
        <dbReference type="Proteomes" id="UP000484015"/>
    </source>
</evidence>
<keyword evidence="1" id="KW-0732">Signal</keyword>
<dbReference type="OrthoDB" id="8765724at2"/>
<reference evidence="3 4" key="1">
    <citation type="submission" date="2019-11" db="EMBL/GenBank/DDBJ databases">
        <title>Type strains purchased from KCTC, JCM and DSMZ.</title>
        <authorList>
            <person name="Lu H."/>
        </authorList>
    </citation>
    <scope>NUCLEOTIDE SEQUENCE [LARGE SCALE GENOMIC DNA]</scope>
    <source>
        <strain evidence="3 4">KCTC 42409</strain>
    </source>
</reference>
<comment type="caution">
    <text evidence="3">The sequence shown here is derived from an EMBL/GenBank/DDBJ whole genome shotgun (WGS) entry which is preliminary data.</text>
</comment>
<dbReference type="PROSITE" id="PS00099">
    <property type="entry name" value="THIOLASE_3"/>
    <property type="match status" value="1"/>
</dbReference>
<dbReference type="Pfam" id="PF01833">
    <property type="entry name" value="TIG"/>
    <property type="match status" value="1"/>
</dbReference>
<protein>
    <recommendedName>
        <fullName evidence="2">IPT/TIG domain-containing protein</fullName>
    </recommendedName>
</protein>
<proteinExistence type="predicted"/>
<dbReference type="Gene3D" id="2.130.10.10">
    <property type="entry name" value="YVTN repeat-like/Quinoprotein amine dehydrogenase"/>
    <property type="match status" value="1"/>
</dbReference>
<dbReference type="SUPFAM" id="SSF51004">
    <property type="entry name" value="C-terminal (heme d1) domain of cytochrome cd1-nitrite reductase"/>
    <property type="match status" value="1"/>
</dbReference>
<dbReference type="Proteomes" id="UP000484015">
    <property type="component" value="Unassembled WGS sequence"/>
</dbReference>
<dbReference type="InterPro" id="IPR011048">
    <property type="entry name" value="Haem_d1_sf"/>
</dbReference>
<keyword evidence="4" id="KW-1185">Reference proteome</keyword>
<evidence type="ECO:0000313" key="3">
    <source>
        <dbReference type="EMBL" id="MTW03167.1"/>
    </source>
</evidence>
<dbReference type="InterPro" id="IPR002909">
    <property type="entry name" value="IPT_dom"/>
</dbReference>
<organism evidence="3 4">
    <name type="scientific">Pseudoduganella ginsengisoli</name>
    <dbReference type="NCBI Taxonomy" id="1462440"/>
    <lineage>
        <taxon>Bacteria</taxon>
        <taxon>Pseudomonadati</taxon>
        <taxon>Pseudomonadota</taxon>
        <taxon>Betaproteobacteria</taxon>
        <taxon>Burkholderiales</taxon>
        <taxon>Oxalobacteraceae</taxon>
        <taxon>Telluria group</taxon>
        <taxon>Pseudoduganella</taxon>
    </lineage>
</organism>
<dbReference type="InterPro" id="IPR020610">
    <property type="entry name" value="Thiolase_AS"/>
</dbReference>
<feature type="signal peptide" evidence="1">
    <location>
        <begin position="1"/>
        <end position="19"/>
    </location>
</feature>
<evidence type="ECO:0000259" key="2">
    <source>
        <dbReference type="Pfam" id="PF01833"/>
    </source>
</evidence>
<feature type="chain" id="PRO_5026771782" description="IPT/TIG domain-containing protein" evidence="1">
    <location>
        <begin position="20"/>
        <end position="886"/>
    </location>
</feature>
<dbReference type="PROSITE" id="PS51257">
    <property type="entry name" value="PROKAR_LIPOPROTEIN"/>
    <property type="match status" value="1"/>
</dbReference>
<dbReference type="EMBL" id="WNLA01000008">
    <property type="protein sequence ID" value="MTW03167.1"/>
    <property type="molecule type" value="Genomic_DNA"/>
</dbReference>
<name>A0A6L6Q018_9BURK</name>
<dbReference type="AlphaFoldDB" id="A0A6L6Q018"/>
<accession>A0A6L6Q018</accession>
<dbReference type="RefSeq" id="WP_155439557.1">
    <property type="nucleotide sequence ID" value="NZ_WNLA01000008.1"/>
</dbReference>
<gene>
    <name evidence="3" type="ORF">GM668_13850</name>
</gene>
<feature type="domain" description="IPT/TIG" evidence="2">
    <location>
        <begin position="452"/>
        <end position="531"/>
    </location>
</feature>
<dbReference type="InterPro" id="IPR015943">
    <property type="entry name" value="WD40/YVTN_repeat-like_dom_sf"/>
</dbReference>
<evidence type="ECO:0000256" key="1">
    <source>
        <dbReference type="SAM" id="SignalP"/>
    </source>
</evidence>
<dbReference type="GO" id="GO:0016747">
    <property type="term" value="F:acyltransferase activity, transferring groups other than amino-acyl groups"/>
    <property type="evidence" value="ECO:0007669"/>
    <property type="project" value="InterPro"/>
</dbReference>
<sequence length="886" mass="92143">MAISRNLLSWKVAASVALAAILTACGGGGGGGASTPSAPDPAPGFSVSIDRTELKFNGDEGSTIASQVVTGSGSGGTPPATIYTGGQDLGTALSEVLVQVVGEQVRFTVYPKPQLAAGEYKGSIRLFACTDERCTQHIKGSPAEVPYTVTIAKGLKVTPGTVQLSAMAGSRASANIAVQLPSGVSTFAATSNTSWLQISNVTSNGFSITADAKAPGIYQGLATVASGNRNAGVVVSYEVKADGSTITSITPDRKSVDFTATAGMNSDSQSLTVAVPAWGKALATSIQYRGNASGWLSVAPAANGKLTLSASAATLAAGNYQADLLLSAGQDVSPISVPVSINVLGANWAIAGPSTITADGSTAAAQLGGKLSIDIPNLPVQDWTVSSSASWLKLSRTTGATRTNQVDLTIDAAALAQLENFASHTAELTISLVSGKVFPTKFAVTLNKRVPQLHFISPYTRLPGETGTYIVRGRGFDSIADAAQALRFSGVTATRITRVNDTQLELAMPAQQQGNTTISLTNSLGSDSGSVTLKVVAQPAQVYAAATTQGAKGGIVFDAERQAVYTANKTLGAVMRFKKSGANWDASSASVPRAEGVALSPDGKTLLVTAASGQVVLFDPDTLTQQGSYKAGYIDGYELNSLPNLVMRNDGKALFNGYSGVEGGSGSMPYFDLVTRKFGNIGGSYAFGWAIASGDGSHINIVQSASYTPAPPMVTLDSNDTVAKPSSVGLSFWYEAAQSLRGERFVEGTYTVWDRDFNIIGKISLPEDGYYGRTPVLSPDGSRAYIMAYPSRYSGTATKPRVYVLDSSTRMITTTNLPLLGYFDLADYPTCNDDRYECNTRALGTISPDGKTLFFVGDTKLVVAPIPPVLNGSRVMMRRIVLPAKP</sequence>